<dbReference type="Proteomes" id="UP000728185">
    <property type="component" value="Unassembled WGS sequence"/>
</dbReference>
<dbReference type="AlphaFoldDB" id="A0A8E0RVC5"/>
<dbReference type="EMBL" id="LUCM01004090">
    <property type="protein sequence ID" value="KAA0194863.1"/>
    <property type="molecule type" value="Genomic_DNA"/>
</dbReference>
<gene>
    <name evidence="1" type="ORF">FBUS_05058</name>
</gene>
<evidence type="ECO:0000313" key="1">
    <source>
        <dbReference type="EMBL" id="KAA0194863.1"/>
    </source>
</evidence>
<protein>
    <submittedName>
        <fullName evidence="1">Uncharacterized protein</fullName>
    </submittedName>
</protein>
<accession>A0A8E0RVC5</accession>
<dbReference type="OrthoDB" id="6358690at2759"/>
<keyword evidence="2" id="KW-1185">Reference proteome</keyword>
<feature type="non-terminal residue" evidence="1">
    <location>
        <position position="565"/>
    </location>
</feature>
<reference evidence="1" key="1">
    <citation type="submission" date="2019-05" db="EMBL/GenBank/DDBJ databases">
        <title>Annotation for the trematode Fasciolopsis buski.</title>
        <authorList>
            <person name="Choi Y.-J."/>
        </authorList>
    </citation>
    <scope>NUCLEOTIDE SEQUENCE</scope>
    <source>
        <strain evidence="1">HT</strain>
        <tissue evidence="1">Whole worm</tissue>
    </source>
</reference>
<comment type="caution">
    <text evidence="1">The sequence shown here is derived from an EMBL/GenBank/DDBJ whole genome shotgun (WGS) entry which is preliminary data.</text>
</comment>
<proteinExistence type="predicted"/>
<sequence length="565" mass="65266">RFYCSDDRKQRSTLEYWKRQLTIVHLKLYQAHRMARYADERKAIRHALYQYQEIQSASAKEYAQSKKTATFISPMVNDITLLLHATNCEQAMYLVDQIRSQFPTTQIYAGVEGVQTEQCTTQTHTEWIWGVKDTKQLWFQLGSLARTELIFVGRNLIDFSVESNLKSLIYYLYALNADVIGGAVRLEPEGKWFAGCYKTSMRNHVLRFHPGHDLSEPPCTYCDYIASPFIIRRDLFLLGLKQNVTMSGILAHINLMLRLNYDQLIPDHAPRILSCMDTMFHVSGQRDPIRGRGISEIPRSDWLPLVRQWGLNQILVPGPRLHRWTCVESEFQCDRHLRSGEPIPPCCEEERKQCIQWFLRKTESLNISVALFHLDTVRTVIQLLGSILPWPNLPVLGWDASNMTSAQLLCNSQENDGSLCKIKPVATADLLPELCHPIPDRLCQHYQLYSSSPHAYLIAYTKHTPDLIPELNNSTRVKLYGHWLITYWNPGIKLRNRYKTDLFDLYDQNANNVQVGKETDGQLDLVLQGEISNQIKRQAASSRVHRSTSWHIFRAGSVQFDPFII</sequence>
<organism evidence="1 2">
    <name type="scientific">Fasciolopsis buskii</name>
    <dbReference type="NCBI Taxonomy" id="27845"/>
    <lineage>
        <taxon>Eukaryota</taxon>
        <taxon>Metazoa</taxon>
        <taxon>Spiralia</taxon>
        <taxon>Lophotrochozoa</taxon>
        <taxon>Platyhelminthes</taxon>
        <taxon>Trematoda</taxon>
        <taxon>Digenea</taxon>
        <taxon>Plagiorchiida</taxon>
        <taxon>Echinostomata</taxon>
        <taxon>Echinostomatoidea</taxon>
        <taxon>Fasciolidae</taxon>
        <taxon>Fasciolopsis</taxon>
    </lineage>
</organism>
<evidence type="ECO:0000313" key="2">
    <source>
        <dbReference type="Proteomes" id="UP000728185"/>
    </source>
</evidence>
<name>A0A8E0RVC5_9TREM</name>